<evidence type="ECO:0008006" key="4">
    <source>
        <dbReference type="Google" id="ProtNLM"/>
    </source>
</evidence>
<feature type="transmembrane region" description="Helical" evidence="1">
    <location>
        <begin position="86"/>
        <end position="103"/>
    </location>
</feature>
<proteinExistence type="predicted"/>
<organism evidence="2 3">
    <name type="scientific">Achromobacter seleniivolatilans</name>
    <dbReference type="NCBI Taxonomy" id="3047478"/>
    <lineage>
        <taxon>Bacteria</taxon>
        <taxon>Pseudomonadati</taxon>
        <taxon>Pseudomonadota</taxon>
        <taxon>Betaproteobacteria</taxon>
        <taxon>Burkholderiales</taxon>
        <taxon>Alcaligenaceae</taxon>
        <taxon>Achromobacter</taxon>
    </lineage>
</organism>
<evidence type="ECO:0000256" key="1">
    <source>
        <dbReference type="SAM" id="Phobius"/>
    </source>
</evidence>
<reference evidence="2 3" key="1">
    <citation type="submission" date="2023-08" db="EMBL/GenBank/DDBJ databases">
        <title>Achromobacter seleniivolatilans sp. nov., isolated from seleniferous soil.</title>
        <authorList>
            <person name="Zhang S."/>
            <person name="Li K."/>
            <person name="Peng J."/>
            <person name="Zhao Q."/>
            <person name="Wang H."/>
            <person name="Guo Y."/>
        </authorList>
    </citation>
    <scope>NUCLEOTIDE SEQUENCE [LARGE SCALE GENOMIC DNA]</scope>
    <source>
        <strain evidence="2 3">R39</strain>
    </source>
</reference>
<keyword evidence="1" id="KW-1133">Transmembrane helix</keyword>
<keyword evidence="1" id="KW-0812">Transmembrane</keyword>
<evidence type="ECO:0000313" key="3">
    <source>
        <dbReference type="Proteomes" id="UP001234798"/>
    </source>
</evidence>
<keyword evidence="1" id="KW-0472">Membrane</keyword>
<dbReference type="Proteomes" id="UP001234798">
    <property type="component" value="Chromosome"/>
</dbReference>
<dbReference type="EMBL" id="CP132976">
    <property type="protein sequence ID" value="WMD22342.1"/>
    <property type="molecule type" value="Genomic_DNA"/>
</dbReference>
<protein>
    <recommendedName>
        <fullName evidence="4">DUF983 domain-containing protein</fullName>
    </recommendedName>
</protein>
<gene>
    <name evidence="2" type="ORF">RAS12_08160</name>
</gene>
<accession>A0ABY9M5R6</accession>
<dbReference type="RefSeq" id="WP_306947085.1">
    <property type="nucleotide sequence ID" value="NZ_CP132976.1"/>
</dbReference>
<feature type="transmembrane region" description="Helical" evidence="1">
    <location>
        <begin position="53"/>
        <end position="80"/>
    </location>
</feature>
<evidence type="ECO:0000313" key="2">
    <source>
        <dbReference type="EMBL" id="WMD22342.1"/>
    </source>
</evidence>
<name>A0ABY9M5R6_9BURK</name>
<keyword evidence="3" id="KW-1185">Reference proteome</keyword>
<sequence length="111" mass="12811">MSFFEFMNQRCPSCRQRFKESDMPSVENASKNAPFSCPVCGAKIGPWLLGNPFFRVFSGFVGNIILYLFSIVLLVLLLGWTWWKSLILVAVLILAVTAFWRLWPLVQYKDK</sequence>